<keyword evidence="4" id="KW-1185">Reference proteome</keyword>
<reference evidence="3" key="2">
    <citation type="submission" date="2021-01" db="EMBL/GenBank/DDBJ databases">
        <authorList>
            <person name="Schikora-Tamarit M.A."/>
        </authorList>
    </citation>
    <scope>NUCLEOTIDE SEQUENCE</scope>
    <source>
        <strain evidence="3">NCAIM Y.01608</strain>
    </source>
</reference>
<sequence length="773" mass="87697">MYVALSCSKNKSPTVISGNDSTGAKKNPFRMREAIHSPFECVYGCHRLNMMFPSSDMRYIGLFPYCCARGIISRLPIPRNKNMYPVPSLSCPTVAWTSGSSAISVKIEYMQQPGTLPPKMYTTVQKMASHLRPRDQFSGSLGSSDGVGISTMPDSVSIVSLVRSRSTRWEVPGIAEKSISVCIVKLVQQFAGLEAVYSTQLLIRTLTATYQDIPIDRHLARYFPDVEFPAGLRCDPTLDAPDNSYGPRNIWGPTNTLLKCSETLPECAQCVRNSYICVWADGVVPKSSLNEFRLQKKRTTPFVFVYGNKRQKREIESAKRTESETVTIKSVDCVRRQDQLDDAIFRKYLATLCSQSALRGFGLGFSGLISPKDAYIYDAFVNGFMVAVSTQLTHERLQPGAVFIPHGAANPWLLDVFYACGAAFLAANRKDMRELAESRMTKVMGQFRQIVLSASFDRDNKWLIVALLSLTLREKFYGLDGYRTVLFLKMVFQLIRNWPKTRLANSRRSEGLPDDIRSVVCEQKWLLTPIERTLVESFAYNYSIIGLVLDRKSQILLESPFEVFEELQPLLDQKLYKCPAPWMNNPVMGAALPAFELASKAGWLQLHYPLDESLRHQAITLLRHAKYFVPPVLPPEVRFNQPKHVCKRLLDSCHAARIVAQGAYILLYKLLYPKASEMESEIQRRISDFISDLEQLSFHSNISAILTWPFSIIGTAVVQKDQRDYMLWRLQNFGYAIKNSCYDIIIEFLNRIWEGGLGWQALLDKTNFDNLFI</sequence>
<dbReference type="GO" id="GO:0005634">
    <property type="term" value="C:nucleus"/>
    <property type="evidence" value="ECO:0007669"/>
    <property type="project" value="UniProtKB-SubCell"/>
</dbReference>
<proteinExistence type="predicted"/>
<dbReference type="AlphaFoldDB" id="A0A9P8NTE5"/>
<comment type="subcellular location">
    <subcellularLocation>
        <location evidence="1">Nucleus</location>
    </subcellularLocation>
</comment>
<keyword evidence="2" id="KW-0539">Nucleus</keyword>
<evidence type="ECO:0000313" key="4">
    <source>
        <dbReference type="Proteomes" id="UP000788993"/>
    </source>
</evidence>
<reference evidence="3" key="1">
    <citation type="journal article" date="2021" name="Open Biol.">
        <title>Shared evolutionary footprints suggest mitochondrial oxidative damage underlies multiple complex I losses in fungi.</title>
        <authorList>
            <person name="Schikora-Tamarit M.A."/>
            <person name="Marcet-Houben M."/>
            <person name="Nosek J."/>
            <person name="Gabaldon T."/>
        </authorList>
    </citation>
    <scope>NUCLEOTIDE SEQUENCE</scope>
    <source>
        <strain evidence="3">NCAIM Y.01608</strain>
    </source>
</reference>
<evidence type="ECO:0000313" key="3">
    <source>
        <dbReference type="EMBL" id="KAH3659047.1"/>
    </source>
</evidence>
<evidence type="ECO:0000256" key="1">
    <source>
        <dbReference type="ARBA" id="ARBA00004123"/>
    </source>
</evidence>
<dbReference type="PANTHER" id="PTHR37534">
    <property type="entry name" value="TRANSCRIPTIONAL ACTIVATOR PROTEIN UGA3"/>
    <property type="match status" value="1"/>
</dbReference>
<dbReference type="Pfam" id="PF11951">
    <property type="entry name" value="Fungal_trans_2"/>
    <property type="match status" value="1"/>
</dbReference>
<dbReference type="PANTHER" id="PTHR37534:SF46">
    <property type="entry name" value="ZN(II)2CYS6 TRANSCRIPTION FACTOR (EUROFUNG)"/>
    <property type="match status" value="1"/>
</dbReference>
<dbReference type="EMBL" id="JAEUBD010001571">
    <property type="protein sequence ID" value="KAH3659047.1"/>
    <property type="molecule type" value="Genomic_DNA"/>
</dbReference>
<dbReference type="InterPro" id="IPR021858">
    <property type="entry name" value="Fun_TF"/>
</dbReference>
<protein>
    <recommendedName>
        <fullName evidence="5">Transcription factor domain-containing protein</fullName>
    </recommendedName>
</protein>
<accession>A0A9P8NTE5</accession>
<dbReference type="Proteomes" id="UP000788993">
    <property type="component" value="Unassembled WGS sequence"/>
</dbReference>
<organism evidence="3 4">
    <name type="scientific">Ogataea polymorpha</name>
    <dbReference type="NCBI Taxonomy" id="460523"/>
    <lineage>
        <taxon>Eukaryota</taxon>
        <taxon>Fungi</taxon>
        <taxon>Dikarya</taxon>
        <taxon>Ascomycota</taxon>
        <taxon>Saccharomycotina</taxon>
        <taxon>Pichiomycetes</taxon>
        <taxon>Pichiales</taxon>
        <taxon>Pichiaceae</taxon>
        <taxon>Ogataea</taxon>
    </lineage>
</organism>
<comment type="caution">
    <text evidence="3">The sequence shown here is derived from an EMBL/GenBank/DDBJ whole genome shotgun (WGS) entry which is preliminary data.</text>
</comment>
<evidence type="ECO:0008006" key="5">
    <source>
        <dbReference type="Google" id="ProtNLM"/>
    </source>
</evidence>
<gene>
    <name evidence="3" type="ORF">OGATHE_006773</name>
</gene>
<evidence type="ECO:0000256" key="2">
    <source>
        <dbReference type="ARBA" id="ARBA00023242"/>
    </source>
</evidence>
<name>A0A9P8NTE5_9ASCO</name>